<evidence type="ECO:0000313" key="11">
    <source>
        <dbReference type="EMBL" id="KAG2204460.1"/>
    </source>
</evidence>
<comment type="similarity">
    <text evidence="2">Belongs to the methylthiotransferase family. MiaB subfamily.</text>
</comment>
<dbReference type="Gene3D" id="3.40.50.12160">
    <property type="entry name" value="Methylthiotransferase, N-terminal domain"/>
    <property type="match status" value="1"/>
</dbReference>
<dbReference type="SFLD" id="SFLDG01061">
    <property type="entry name" value="methylthiotransferase"/>
    <property type="match status" value="1"/>
</dbReference>
<evidence type="ECO:0000256" key="3">
    <source>
        <dbReference type="ARBA" id="ARBA00022485"/>
    </source>
</evidence>
<dbReference type="SFLD" id="SFLDF00273">
    <property type="entry name" value="(dimethylallyl)adenosine_tRNA"/>
    <property type="match status" value="1"/>
</dbReference>
<dbReference type="GO" id="GO:0051539">
    <property type="term" value="F:4 iron, 4 sulfur cluster binding"/>
    <property type="evidence" value="ECO:0007669"/>
    <property type="project" value="UniProtKB-KW"/>
</dbReference>
<dbReference type="SMART" id="SM00729">
    <property type="entry name" value="Elp3"/>
    <property type="match status" value="1"/>
</dbReference>
<dbReference type="InterPro" id="IPR007197">
    <property type="entry name" value="rSAM"/>
</dbReference>
<accession>A0A8H7R5U7</accession>
<dbReference type="GO" id="GO:0035597">
    <property type="term" value="F:tRNA-2-methylthio-N(6)-dimethylallyladenosine(37) synthase activity"/>
    <property type="evidence" value="ECO:0007669"/>
    <property type="project" value="TreeGrafter"/>
</dbReference>
<name>A0A8H7R5U7_9FUNG</name>
<dbReference type="InterPro" id="IPR006638">
    <property type="entry name" value="Elp3/MiaA/NifB-like_rSAM"/>
</dbReference>
<keyword evidence="7" id="KW-0411">Iron-sulfur</keyword>
<evidence type="ECO:0000256" key="5">
    <source>
        <dbReference type="ARBA" id="ARBA00022723"/>
    </source>
</evidence>
<comment type="caution">
    <text evidence="11">The sequence shown here is derived from an EMBL/GenBank/DDBJ whole genome shotgun (WGS) entry which is preliminary data.</text>
</comment>
<feature type="domain" description="MTTase N-terminal" evidence="9">
    <location>
        <begin position="89"/>
        <end position="208"/>
    </location>
</feature>
<dbReference type="InterPro" id="IPR006463">
    <property type="entry name" value="MiaB_methiolase"/>
</dbReference>
<evidence type="ECO:0000256" key="7">
    <source>
        <dbReference type="ARBA" id="ARBA00023014"/>
    </source>
</evidence>
<keyword evidence="6" id="KW-0408">Iron</keyword>
<dbReference type="Gene3D" id="3.80.30.20">
    <property type="entry name" value="tm_1862 like domain"/>
    <property type="match status" value="1"/>
</dbReference>
<evidence type="ECO:0000259" key="10">
    <source>
        <dbReference type="PROSITE" id="PS51918"/>
    </source>
</evidence>
<keyword evidence="12" id="KW-1185">Reference proteome</keyword>
<dbReference type="FunFam" id="3.40.50.12160:FF:000003">
    <property type="entry name" value="CDK5 regulatory subunit-associated protein 1"/>
    <property type="match status" value="1"/>
</dbReference>
<dbReference type="Pfam" id="PF04055">
    <property type="entry name" value="Radical_SAM"/>
    <property type="match status" value="1"/>
</dbReference>
<dbReference type="PROSITE" id="PS50926">
    <property type="entry name" value="TRAM"/>
    <property type="match status" value="1"/>
</dbReference>
<dbReference type="SUPFAM" id="SSF102114">
    <property type="entry name" value="Radical SAM enzymes"/>
    <property type="match status" value="1"/>
</dbReference>
<feature type="domain" description="Radical SAM core" evidence="10">
    <location>
        <begin position="234"/>
        <end position="514"/>
    </location>
</feature>
<dbReference type="InterPro" id="IPR020612">
    <property type="entry name" value="Methylthiotransferase_CS"/>
</dbReference>
<dbReference type="OrthoDB" id="190098at2759"/>
<dbReference type="InterPro" id="IPR038135">
    <property type="entry name" value="Methylthiotransferase_N_sf"/>
</dbReference>
<dbReference type="GO" id="GO:0005829">
    <property type="term" value="C:cytosol"/>
    <property type="evidence" value="ECO:0007669"/>
    <property type="project" value="TreeGrafter"/>
</dbReference>
<dbReference type="SFLD" id="SFLDG01082">
    <property type="entry name" value="B12-binding_domain_containing"/>
    <property type="match status" value="1"/>
</dbReference>
<protein>
    <recommendedName>
        <fullName evidence="13">CDK5RAP1-like protein</fullName>
    </recommendedName>
</protein>
<keyword evidence="5" id="KW-0479">Metal-binding</keyword>
<dbReference type="EMBL" id="JAEPRD010000044">
    <property type="protein sequence ID" value="KAG2204460.1"/>
    <property type="molecule type" value="Genomic_DNA"/>
</dbReference>
<dbReference type="InterPro" id="IPR005839">
    <property type="entry name" value="Methylthiotransferase"/>
</dbReference>
<evidence type="ECO:0000256" key="4">
    <source>
        <dbReference type="ARBA" id="ARBA00022691"/>
    </source>
</evidence>
<evidence type="ECO:0000259" key="9">
    <source>
        <dbReference type="PROSITE" id="PS51449"/>
    </source>
</evidence>
<dbReference type="InterPro" id="IPR058240">
    <property type="entry name" value="rSAM_sf"/>
</dbReference>
<dbReference type="InterPro" id="IPR013848">
    <property type="entry name" value="Methylthiotransferase_N"/>
</dbReference>
<proteinExistence type="inferred from homology"/>
<dbReference type="SFLD" id="SFLDF00413">
    <property type="entry name" value="CDK5RAP1"/>
    <property type="match status" value="1"/>
</dbReference>
<evidence type="ECO:0000256" key="1">
    <source>
        <dbReference type="ARBA" id="ARBA00001966"/>
    </source>
</evidence>
<dbReference type="GO" id="GO:0060255">
    <property type="term" value="P:regulation of macromolecule metabolic process"/>
    <property type="evidence" value="ECO:0007669"/>
    <property type="project" value="UniProtKB-ARBA"/>
</dbReference>
<evidence type="ECO:0000259" key="8">
    <source>
        <dbReference type="PROSITE" id="PS50926"/>
    </source>
</evidence>
<dbReference type="SFLD" id="SFLDS00029">
    <property type="entry name" value="Radical_SAM"/>
    <property type="match status" value="1"/>
</dbReference>
<dbReference type="PROSITE" id="PS01278">
    <property type="entry name" value="MTTASE_RADICAL"/>
    <property type="match status" value="1"/>
</dbReference>
<keyword evidence="3" id="KW-0004">4Fe-4S</keyword>
<evidence type="ECO:0000313" key="12">
    <source>
        <dbReference type="Proteomes" id="UP000603453"/>
    </source>
</evidence>
<evidence type="ECO:0000256" key="6">
    <source>
        <dbReference type="ARBA" id="ARBA00023004"/>
    </source>
</evidence>
<keyword evidence="4" id="KW-0949">S-adenosyl-L-methionine</keyword>
<evidence type="ECO:0008006" key="13">
    <source>
        <dbReference type="Google" id="ProtNLM"/>
    </source>
</evidence>
<organism evidence="11 12">
    <name type="scientific">Mucor saturninus</name>
    <dbReference type="NCBI Taxonomy" id="64648"/>
    <lineage>
        <taxon>Eukaryota</taxon>
        <taxon>Fungi</taxon>
        <taxon>Fungi incertae sedis</taxon>
        <taxon>Mucoromycota</taxon>
        <taxon>Mucoromycotina</taxon>
        <taxon>Mucoromycetes</taxon>
        <taxon>Mucorales</taxon>
        <taxon>Mucorineae</taxon>
        <taxon>Mucoraceae</taxon>
        <taxon>Mucor</taxon>
    </lineage>
</organism>
<dbReference type="AlphaFoldDB" id="A0A8H7R5U7"/>
<dbReference type="PANTHER" id="PTHR43020:SF2">
    <property type="entry name" value="MITOCHONDRIAL TRNA METHYLTHIOTRANSFERASE CDK5RAP1"/>
    <property type="match status" value="1"/>
</dbReference>
<feature type="domain" description="TRAM" evidence="8">
    <location>
        <begin position="516"/>
        <end position="587"/>
    </location>
</feature>
<dbReference type="Pfam" id="PF00919">
    <property type="entry name" value="UPF0004"/>
    <property type="match status" value="1"/>
</dbReference>
<dbReference type="PANTHER" id="PTHR43020">
    <property type="entry name" value="CDK5 REGULATORY SUBUNIT-ASSOCIATED PROTEIN 1"/>
    <property type="match status" value="1"/>
</dbReference>
<reference evidence="11" key="1">
    <citation type="submission" date="2020-12" db="EMBL/GenBank/DDBJ databases">
        <title>Metabolic potential, ecology and presence of endohyphal bacteria is reflected in genomic diversity of Mucoromycotina.</title>
        <authorList>
            <person name="Muszewska A."/>
            <person name="Okrasinska A."/>
            <person name="Steczkiewicz K."/>
            <person name="Drgas O."/>
            <person name="Orlowska M."/>
            <person name="Perlinska-Lenart U."/>
            <person name="Aleksandrzak-Piekarczyk T."/>
            <person name="Szatraj K."/>
            <person name="Zielenkiewicz U."/>
            <person name="Pilsyk S."/>
            <person name="Malc E."/>
            <person name="Mieczkowski P."/>
            <person name="Kruszewska J.S."/>
            <person name="Biernat P."/>
            <person name="Pawlowska J."/>
        </authorList>
    </citation>
    <scope>NUCLEOTIDE SEQUENCE</scope>
    <source>
        <strain evidence="11">WA0000017839</strain>
    </source>
</reference>
<dbReference type="PROSITE" id="PS51918">
    <property type="entry name" value="RADICAL_SAM"/>
    <property type="match status" value="1"/>
</dbReference>
<dbReference type="Proteomes" id="UP000603453">
    <property type="component" value="Unassembled WGS sequence"/>
</dbReference>
<sequence>MSRPLSKQLLEKARVGLVKRPLTTNAAAAVTESAKSKAKRLVFDSRSPSLQDFLAQRQIPNAKPVDSALARPDQVPYLQAQGQQLGRGRKFYIEVYGCQMNVNDTEILNSIMTKTGFERTDNLDEANVVFLVTCAIRDNAEVRIWDRLKYLRHYKTKINVDNPPIVGVLGCMAERLKTKLLEEDRLVDIVCGPDGYRSIPHLISLAEDEYDGGVANVMLSADETYADVMPMRLDTNSVSGWVSIMRGCNNMCSFCIVPFTRGNERSRPIDTILDEVRYLNDQGVKEVTVLGQNVNCKVQLLKATSSIFVDQVFVLLAYRDESESKHFMAGDNTGANLSNDGFKTIYKRKEGGRRFTELLDKVSLINPEMRIRFTSPHPKDFPTDLLHLIASRPNLCKSIHMPIQSGSNSVLERMRRGYTREAYLDLVAEMRRIIPDVWISSDFITGFCGETEEEHRDTVRLMEQVKYDTAFMFAYSMREKTHAHRRYLDDVDEKDKSRRLQEIVDTFHSQASVKNQGLIGTKQLVLIDSDRPKTKYGVETKVSGKSDGGHKVFIQQEGGANELKKGDYVQVEIKHATSASLTGRSLGLSSIAQFAQQQRRGYATFRRHEGRQLYRTFLKAGNAVVSTPQSKRNMKSLIREGFTSDRFATDARIDIKVKNTLELLHIAATRKGLERDIVNNLCELKYDEDKYNKRPPFFNRNLSSQLKAMHYASREELNLTIDILNKDLDLCLL</sequence>
<dbReference type="GO" id="GO:0080090">
    <property type="term" value="P:regulation of primary metabolic process"/>
    <property type="evidence" value="ECO:0007669"/>
    <property type="project" value="UniProtKB-ARBA"/>
</dbReference>
<comment type="cofactor">
    <cofactor evidence="1">
        <name>[4Fe-4S] cluster</name>
        <dbReference type="ChEBI" id="CHEBI:49883"/>
    </cofactor>
</comment>
<dbReference type="PROSITE" id="PS51449">
    <property type="entry name" value="MTTASE_N"/>
    <property type="match status" value="1"/>
</dbReference>
<evidence type="ECO:0000256" key="2">
    <source>
        <dbReference type="ARBA" id="ARBA00009815"/>
    </source>
</evidence>
<dbReference type="GO" id="GO:0005739">
    <property type="term" value="C:mitochondrion"/>
    <property type="evidence" value="ECO:0007669"/>
    <property type="project" value="TreeGrafter"/>
</dbReference>
<dbReference type="InterPro" id="IPR023404">
    <property type="entry name" value="rSAM_horseshoe"/>
</dbReference>
<dbReference type="GO" id="GO:0046872">
    <property type="term" value="F:metal ion binding"/>
    <property type="evidence" value="ECO:0007669"/>
    <property type="project" value="UniProtKB-KW"/>
</dbReference>
<gene>
    <name evidence="11" type="ORF">INT47_005251</name>
</gene>
<dbReference type="FunFam" id="3.80.30.20:FF:000003">
    <property type="entry name" value="CDK5 regulatory subunit-associated protein 1"/>
    <property type="match status" value="1"/>
</dbReference>
<dbReference type="InterPro" id="IPR002792">
    <property type="entry name" value="TRAM_dom"/>
</dbReference>